<evidence type="ECO:0000313" key="2">
    <source>
        <dbReference type="EMBL" id="ERJ92437.1"/>
    </source>
</evidence>
<organism evidence="2 3">
    <name type="scientific">Ruminococcus callidus ATCC 27760</name>
    <dbReference type="NCBI Taxonomy" id="411473"/>
    <lineage>
        <taxon>Bacteria</taxon>
        <taxon>Bacillati</taxon>
        <taxon>Bacillota</taxon>
        <taxon>Clostridia</taxon>
        <taxon>Eubacteriales</taxon>
        <taxon>Oscillospiraceae</taxon>
        <taxon>Ruminococcus</taxon>
    </lineage>
</organism>
<feature type="domain" description="Knr4/Smi1-like" evidence="1">
    <location>
        <begin position="28"/>
        <end position="127"/>
    </location>
</feature>
<evidence type="ECO:0000259" key="1">
    <source>
        <dbReference type="SMART" id="SM00860"/>
    </source>
</evidence>
<dbReference type="InterPro" id="IPR018958">
    <property type="entry name" value="Knr4/Smi1-like_dom"/>
</dbReference>
<dbReference type="HOGENOM" id="CLU_1522943_0_0_9"/>
<dbReference type="SMART" id="SM00860">
    <property type="entry name" value="SMI1_KNR4"/>
    <property type="match status" value="1"/>
</dbReference>
<sequence length="168" mass="19423">MEKIKELVCLCEQIASDYGDDASWFKQPASDEMISNWENKHNVFIPETYKEWLSFTNEAQIRNSLAHFYGPDKFVMNSGDLPEDLIVIADLIGDGEQLCFSKITRNFVWVDHGELEIIDDFGAVLSEIIRMLKPKSCLSPEMKELLMNMVKNNSQDKKRNNGNERNNR</sequence>
<dbReference type="Proteomes" id="UP000016662">
    <property type="component" value="Unassembled WGS sequence"/>
</dbReference>
<gene>
    <name evidence="2" type="ORF">RUMCAL_02417</name>
</gene>
<dbReference type="eggNOG" id="ENOG50324B2">
    <property type="taxonomic scope" value="Bacteria"/>
</dbReference>
<evidence type="ECO:0000313" key="3">
    <source>
        <dbReference type="Proteomes" id="UP000016662"/>
    </source>
</evidence>
<dbReference type="InterPro" id="IPR037883">
    <property type="entry name" value="Knr4/Smi1-like_sf"/>
</dbReference>
<dbReference type="Pfam" id="PF09346">
    <property type="entry name" value="SMI1_KNR4"/>
    <property type="match status" value="1"/>
</dbReference>
<reference evidence="2 3" key="1">
    <citation type="submission" date="2013-07" db="EMBL/GenBank/DDBJ databases">
        <authorList>
            <person name="Weinstock G."/>
            <person name="Sodergren E."/>
            <person name="Wylie T."/>
            <person name="Fulton L."/>
            <person name="Fulton R."/>
            <person name="Fronick C."/>
            <person name="O'Laughlin M."/>
            <person name="Godfrey J."/>
            <person name="Miner T."/>
            <person name="Herter B."/>
            <person name="Appelbaum E."/>
            <person name="Cordes M."/>
            <person name="Lek S."/>
            <person name="Wollam A."/>
            <person name="Pepin K.H."/>
            <person name="Palsikar V.B."/>
            <person name="Mitreva M."/>
            <person name="Wilson R.K."/>
        </authorList>
    </citation>
    <scope>NUCLEOTIDE SEQUENCE [LARGE SCALE GENOMIC DNA]</scope>
    <source>
        <strain evidence="2 3">ATCC 27760</strain>
    </source>
</reference>
<dbReference type="SUPFAM" id="SSF160631">
    <property type="entry name" value="SMI1/KNR4-like"/>
    <property type="match status" value="1"/>
</dbReference>
<accession>U2KJG6</accession>
<protein>
    <recommendedName>
        <fullName evidence="1">Knr4/Smi1-like domain-containing protein</fullName>
    </recommendedName>
</protein>
<keyword evidence="3" id="KW-1185">Reference proteome</keyword>
<dbReference type="AlphaFoldDB" id="U2KJG6"/>
<dbReference type="Gene3D" id="3.40.1580.10">
    <property type="entry name" value="SMI1/KNR4-like"/>
    <property type="match status" value="1"/>
</dbReference>
<comment type="caution">
    <text evidence="2">The sequence shown here is derived from an EMBL/GenBank/DDBJ whole genome shotgun (WGS) entry which is preliminary data.</text>
</comment>
<dbReference type="EMBL" id="AWVF01000295">
    <property type="protein sequence ID" value="ERJ92437.1"/>
    <property type="molecule type" value="Genomic_DNA"/>
</dbReference>
<proteinExistence type="predicted"/>
<name>U2KJG6_9FIRM</name>
<dbReference type="STRING" id="411473.RUMCAL_02417"/>